<keyword evidence="2" id="KW-0326">Glycosidase</keyword>
<evidence type="ECO:0000256" key="2">
    <source>
        <dbReference type="ARBA" id="ARBA00023295"/>
    </source>
</evidence>
<dbReference type="InterPro" id="IPR013529">
    <property type="entry name" value="Glyco_hydro_42_N"/>
</dbReference>
<dbReference type="InterPro" id="IPR017853">
    <property type="entry name" value="GH"/>
</dbReference>
<proteinExistence type="predicted"/>
<keyword evidence="1 5" id="KW-0378">Hydrolase</keyword>
<keyword evidence="6" id="KW-1185">Reference proteome</keyword>
<evidence type="ECO:0000313" key="5">
    <source>
        <dbReference type="EMBL" id="KAF4459720.1"/>
    </source>
</evidence>
<feature type="domain" description="DUF5597" evidence="4">
    <location>
        <begin position="411"/>
        <end position="544"/>
    </location>
</feature>
<dbReference type="Pfam" id="PF18120">
    <property type="entry name" value="DUF5597"/>
    <property type="match status" value="1"/>
</dbReference>
<dbReference type="GO" id="GO:0009341">
    <property type="term" value="C:beta-galactosidase complex"/>
    <property type="evidence" value="ECO:0007669"/>
    <property type="project" value="InterPro"/>
</dbReference>
<sequence length="579" mass="63531">MSPPQIPHLVETKVSKQLVVNRKPFLMLGGELQNSSLSSGEYMDTAWQNLVDSNFNTILGAVTWEVIEPQEGHFNFEELDKVILGARQHGLPLVLLWFGSFKNGKAEELTYLAPGSLGLGMSTYEPAWVKTDSKRFPRAKLRKAGGVIQTADVLSVFHSNAMEADATAFGKLLAHVKEVDEEHSTVIMVQVENEVGLLGDSRDGSPLADEAFAQPIPEDLVDFLRKDWGNLHPDLKASFPNFESRKLEESSKGSWETVLGKGPKTDELFMAYHYARYVNHVAAAGKKAYPLPLYTNVWLNYVGDDADNDFPVVVGGGGNPGDYPSGGSTSNVLDIWQRFAPSLDFVSPDVYLTDYTITCAKFRHRNQPLFIPEQRRDAYGARRVWVALGSYVALGTSPFGVDTVDAATSDFTRTYGLLASVSDIVLEAHTKPGCSLGFYFDEIPENGVDTAKPIIQNFGGYEITIDRSFVFGKPGPGEGLIIHQGGGKFLLIGFGFQVKARAISDNATFTGILRFEEKTTEGCKPGSLRTVRTLNGDETRGGLQAVMPNSDPDYGGFPICVTIPSRTMIAEVEFYHLED</sequence>
<name>A0A8H4P5B3_9HYPO</name>
<protein>
    <submittedName>
        <fullName evidence="5">Glycosyl hydrolases family</fullName>
    </submittedName>
</protein>
<evidence type="ECO:0000259" key="4">
    <source>
        <dbReference type="Pfam" id="PF18120"/>
    </source>
</evidence>
<feature type="domain" description="Glycoside hydrolase family 42 N-terminal" evidence="3">
    <location>
        <begin position="56"/>
        <end position="215"/>
    </location>
</feature>
<dbReference type="InterPro" id="IPR040719">
    <property type="entry name" value="DUF5597"/>
</dbReference>
<dbReference type="GO" id="GO:0005975">
    <property type="term" value="P:carbohydrate metabolic process"/>
    <property type="evidence" value="ECO:0007669"/>
    <property type="project" value="InterPro"/>
</dbReference>
<dbReference type="Pfam" id="PF02449">
    <property type="entry name" value="Glyco_hydro_42"/>
    <property type="match status" value="1"/>
</dbReference>
<dbReference type="AlphaFoldDB" id="A0A8H4P5B3"/>
<evidence type="ECO:0000259" key="3">
    <source>
        <dbReference type="Pfam" id="PF02449"/>
    </source>
</evidence>
<dbReference type="EMBL" id="JAADYS010002110">
    <property type="protein sequence ID" value="KAF4459720.1"/>
    <property type="molecule type" value="Genomic_DNA"/>
</dbReference>
<comment type="caution">
    <text evidence="5">The sequence shown here is derived from an EMBL/GenBank/DDBJ whole genome shotgun (WGS) entry which is preliminary data.</text>
</comment>
<dbReference type="OrthoDB" id="1657402at2759"/>
<dbReference type="Proteomes" id="UP000554235">
    <property type="component" value="Unassembled WGS sequence"/>
</dbReference>
<reference evidence="5 6" key="1">
    <citation type="submission" date="2020-01" db="EMBL/GenBank/DDBJ databases">
        <title>Identification and distribution of gene clusters putatively required for synthesis of sphingolipid metabolism inhibitors in phylogenetically diverse species of the filamentous fungus Fusarium.</title>
        <authorList>
            <person name="Kim H.-S."/>
            <person name="Busman M."/>
            <person name="Brown D.W."/>
            <person name="Divon H."/>
            <person name="Uhlig S."/>
            <person name="Proctor R.H."/>
        </authorList>
    </citation>
    <scope>NUCLEOTIDE SEQUENCE [LARGE SCALE GENOMIC DNA]</scope>
    <source>
        <strain evidence="5 6">NRRL 20459</strain>
    </source>
</reference>
<gene>
    <name evidence="5" type="ORF">FALBO_13524</name>
</gene>
<dbReference type="SUPFAM" id="SSF51445">
    <property type="entry name" value="(Trans)glycosidases"/>
    <property type="match status" value="1"/>
</dbReference>
<dbReference type="GO" id="GO:0004565">
    <property type="term" value="F:beta-galactosidase activity"/>
    <property type="evidence" value="ECO:0007669"/>
    <property type="project" value="InterPro"/>
</dbReference>
<dbReference type="Gene3D" id="2.60.220.20">
    <property type="entry name" value="putative beta-Galactosidase from caulobacter crescentus"/>
    <property type="match status" value="1"/>
</dbReference>
<accession>A0A8H4P5B3</accession>
<dbReference type="FunFam" id="3.20.20.80:FF:000135">
    <property type="entry name" value="Beta-galactosidase, putative, bgl35A"/>
    <property type="match status" value="1"/>
</dbReference>
<evidence type="ECO:0000313" key="6">
    <source>
        <dbReference type="Proteomes" id="UP000554235"/>
    </source>
</evidence>
<dbReference type="Gene3D" id="3.20.20.80">
    <property type="entry name" value="Glycosidases"/>
    <property type="match status" value="1"/>
</dbReference>
<evidence type="ECO:0000256" key="1">
    <source>
        <dbReference type="ARBA" id="ARBA00022801"/>
    </source>
</evidence>
<organism evidence="5 6">
    <name type="scientific">Fusarium albosuccineum</name>
    <dbReference type="NCBI Taxonomy" id="1237068"/>
    <lineage>
        <taxon>Eukaryota</taxon>
        <taxon>Fungi</taxon>
        <taxon>Dikarya</taxon>
        <taxon>Ascomycota</taxon>
        <taxon>Pezizomycotina</taxon>
        <taxon>Sordariomycetes</taxon>
        <taxon>Hypocreomycetidae</taxon>
        <taxon>Hypocreales</taxon>
        <taxon>Nectriaceae</taxon>
        <taxon>Fusarium</taxon>
        <taxon>Fusarium decemcellulare species complex</taxon>
    </lineage>
</organism>